<dbReference type="STRING" id="1043493.SAMN05421637_2529"/>
<dbReference type="EMBL" id="FNZI01000006">
    <property type="protein sequence ID" value="SEJ64102.1"/>
    <property type="molecule type" value="Genomic_DNA"/>
</dbReference>
<evidence type="ECO:0000313" key="2">
    <source>
        <dbReference type="Proteomes" id="UP000183315"/>
    </source>
</evidence>
<accession>A0A1H7APU4</accession>
<proteinExistence type="predicted"/>
<sequence length="108" mass="10759">MRRRDDRGAATLELALVLPAAVVVLAFMLGAVQAAAAGLAGPAAALAGARAATVEGDDAGEAAARRAMGRAATVVIARDGGWVQVTVEVDLGWPWGARTSQAALPAQG</sequence>
<keyword evidence="2" id="KW-1185">Reference proteome</keyword>
<organism evidence="1 2">
    <name type="scientific">Demequina mangrovi</name>
    <dbReference type="NCBI Taxonomy" id="1043493"/>
    <lineage>
        <taxon>Bacteria</taxon>
        <taxon>Bacillati</taxon>
        <taxon>Actinomycetota</taxon>
        <taxon>Actinomycetes</taxon>
        <taxon>Micrococcales</taxon>
        <taxon>Demequinaceae</taxon>
        <taxon>Demequina</taxon>
    </lineage>
</organism>
<dbReference type="OrthoDB" id="5150300at2"/>
<dbReference type="RefSeq" id="WP_042215886.1">
    <property type="nucleotide sequence ID" value="NZ_BBLU01000014.1"/>
</dbReference>
<evidence type="ECO:0008006" key="3">
    <source>
        <dbReference type="Google" id="ProtNLM"/>
    </source>
</evidence>
<name>A0A1H7APU4_9MICO</name>
<gene>
    <name evidence="1" type="ORF">SAMN05421637_2529</name>
</gene>
<dbReference type="AlphaFoldDB" id="A0A1H7APU4"/>
<dbReference type="Proteomes" id="UP000183315">
    <property type="component" value="Unassembled WGS sequence"/>
</dbReference>
<protein>
    <recommendedName>
        <fullName evidence="3">TadE-like protein</fullName>
    </recommendedName>
</protein>
<evidence type="ECO:0000313" key="1">
    <source>
        <dbReference type="EMBL" id="SEJ64102.1"/>
    </source>
</evidence>
<reference evidence="2" key="1">
    <citation type="submission" date="2016-10" db="EMBL/GenBank/DDBJ databases">
        <authorList>
            <person name="Varghese N."/>
        </authorList>
    </citation>
    <scope>NUCLEOTIDE SEQUENCE [LARGE SCALE GENOMIC DNA]</scope>
    <source>
        <strain evidence="2">DSM 24868</strain>
    </source>
</reference>